<accession>A0A382Z4Z4</accession>
<sequence>MKVVHIVLNTFEYDSRVLKECKSLSQEGYDVTVIAYWRKGLKYEEESDGFKIYRLPLKTILWSNHPLIQCIKYFEFMVKSIIVINRIKPHICHGHDPGGLFVAYSAKIIWRNYLIYDSHELWGHTSHMK</sequence>
<evidence type="ECO:0000313" key="2">
    <source>
        <dbReference type="EMBL" id="SVD90360.1"/>
    </source>
</evidence>
<gene>
    <name evidence="2" type="ORF">METZ01_LOCUS443214</name>
</gene>
<dbReference type="AlphaFoldDB" id="A0A382Z4Z4"/>
<evidence type="ECO:0000259" key="1">
    <source>
        <dbReference type="Pfam" id="PF13439"/>
    </source>
</evidence>
<name>A0A382Z4Z4_9ZZZZ</name>
<dbReference type="Gene3D" id="3.40.50.2000">
    <property type="entry name" value="Glycogen Phosphorylase B"/>
    <property type="match status" value="1"/>
</dbReference>
<protein>
    <recommendedName>
        <fullName evidence="1">Glycosyltransferase subfamily 4-like N-terminal domain-containing protein</fullName>
    </recommendedName>
</protein>
<dbReference type="EMBL" id="UINC01180925">
    <property type="protein sequence ID" value="SVD90360.1"/>
    <property type="molecule type" value="Genomic_DNA"/>
</dbReference>
<reference evidence="2" key="1">
    <citation type="submission" date="2018-05" db="EMBL/GenBank/DDBJ databases">
        <authorList>
            <person name="Lanie J.A."/>
            <person name="Ng W.-L."/>
            <person name="Kazmierczak K.M."/>
            <person name="Andrzejewski T.M."/>
            <person name="Davidsen T.M."/>
            <person name="Wayne K.J."/>
            <person name="Tettelin H."/>
            <person name="Glass J.I."/>
            <person name="Rusch D."/>
            <person name="Podicherti R."/>
            <person name="Tsui H.-C.T."/>
            <person name="Winkler M.E."/>
        </authorList>
    </citation>
    <scope>NUCLEOTIDE SEQUENCE</scope>
</reference>
<dbReference type="SUPFAM" id="SSF53756">
    <property type="entry name" value="UDP-Glycosyltransferase/glycogen phosphorylase"/>
    <property type="match status" value="1"/>
</dbReference>
<feature type="non-terminal residue" evidence="2">
    <location>
        <position position="129"/>
    </location>
</feature>
<dbReference type="InterPro" id="IPR028098">
    <property type="entry name" value="Glyco_trans_4-like_N"/>
</dbReference>
<feature type="domain" description="Glycosyltransferase subfamily 4-like N-terminal" evidence="1">
    <location>
        <begin position="19"/>
        <end position="122"/>
    </location>
</feature>
<proteinExistence type="predicted"/>
<organism evidence="2">
    <name type="scientific">marine metagenome</name>
    <dbReference type="NCBI Taxonomy" id="408172"/>
    <lineage>
        <taxon>unclassified sequences</taxon>
        <taxon>metagenomes</taxon>
        <taxon>ecological metagenomes</taxon>
    </lineage>
</organism>
<dbReference type="Pfam" id="PF13439">
    <property type="entry name" value="Glyco_transf_4"/>
    <property type="match status" value="1"/>
</dbReference>